<comment type="similarity">
    <text evidence="1">Belongs to the ComF/GntX family.</text>
</comment>
<name>A0A413RK87_9CELL</name>
<organism evidence="3 4">
    <name type="scientific">Cellulomonas rhizosphaerae</name>
    <dbReference type="NCBI Taxonomy" id="2293719"/>
    <lineage>
        <taxon>Bacteria</taxon>
        <taxon>Bacillati</taxon>
        <taxon>Actinomycetota</taxon>
        <taxon>Actinomycetes</taxon>
        <taxon>Micrococcales</taxon>
        <taxon>Cellulomonadaceae</taxon>
        <taxon>Cellulomonas</taxon>
    </lineage>
</organism>
<evidence type="ECO:0000313" key="3">
    <source>
        <dbReference type="EMBL" id="RHA39395.1"/>
    </source>
</evidence>
<proteinExistence type="inferred from homology"/>
<dbReference type="InterPro" id="IPR051910">
    <property type="entry name" value="ComF/GntX_DNA_util-trans"/>
</dbReference>
<sequence>MRAWWTELSRLVLPVACGGCGLDDVPWCAACDALLGPPWRCEQRAGRLDLLGAPGGLPVWTVADCVGPVRAAVLAWKDHGRLDLTRPFAAALVAAGRALAPVLGPGEVLVVPAPSTPASRRRRGGNLVDDLAAALAAGLRAGGTAARSSPVLARRGGDQVGLGTRARWLNLTGHVRVRRRALAQVAGCRVLLVDDVLTTGATLVACRVPLEAAGAHVAAGFTLASTPPPGARTGDERDIRCGSAA</sequence>
<evidence type="ECO:0000313" key="4">
    <source>
        <dbReference type="Proteomes" id="UP000283374"/>
    </source>
</evidence>
<dbReference type="Proteomes" id="UP000283374">
    <property type="component" value="Unassembled WGS sequence"/>
</dbReference>
<comment type="caution">
    <text evidence="3">The sequence shown here is derived from an EMBL/GenBank/DDBJ whole genome shotgun (WGS) entry which is preliminary data.</text>
</comment>
<feature type="compositionally biased region" description="Basic and acidic residues" evidence="2">
    <location>
        <begin position="233"/>
        <end position="245"/>
    </location>
</feature>
<dbReference type="InterPro" id="IPR000836">
    <property type="entry name" value="PRTase_dom"/>
</dbReference>
<accession>A0A413RK87</accession>
<gene>
    <name evidence="3" type="ORF">D1825_11975</name>
</gene>
<keyword evidence="4" id="KW-1185">Reference proteome</keyword>
<dbReference type="InterPro" id="IPR029057">
    <property type="entry name" value="PRTase-like"/>
</dbReference>
<reference evidence="3 4" key="1">
    <citation type="submission" date="2018-08" db="EMBL/GenBank/DDBJ databases">
        <title>Cellulomonas rhizosphaerae sp. nov., a novel actinomycete isolated from soil.</title>
        <authorList>
            <person name="Tian Y."/>
        </authorList>
    </citation>
    <scope>NUCLEOTIDE SEQUENCE [LARGE SCALE GENOMIC DNA]</scope>
    <source>
        <strain evidence="3 4">NEAU-TCZ24</strain>
    </source>
</reference>
<dbReference type="AlphaFoldDB" id="A0A413RK87"/>
<dbReference type="Gene3D" id="3.40.50.2020">
    <property type="match status" value="1"/>
</dbReference>
<evidence type="ECO:0000256" key="2">
    <source>
        <dbReference type="SAM" id="MobiDB-lite"/>
    </source>
</evidence>
<dbReference type="PANTHER" id="PTHR47505:SF1">
    <property type="entry name" value="DNA UTILIZATION PROTEIN YHGH"/>
    <property type="match status" value="1"/>
</dbReference>
<evidence type="ECO:0000256" key="1">
    <source>
        <dbReference type="ARBA" id="ARBA00008007"/>
    </source>
</evidence>
<dbReference type="SUPFAM" id="SSF53271">
    <property type="entry name" value="PRTase-like"/>
    <property type="match status" value="1"/>
</dbReference>
<feature type="region of interest" description="Disordered" evidence="2">
    <location>
        <begin position="222"/>
        <end position="245"/>
    </location>
</feature>
<dbReference type="CDD" id="cd06223">
    <property type="entry name" value="PRTases_typeI"/>
    <property type="match status" value="1"/>
</dbReference>
<dbReference type="OrthoDB" id="5242900at2"/>
<protein>
    <submittedName>
        <fullName evidence="3">ComF family protein</fullName>
    </submittedName>
</protein>
<dbReference type="PANTHER" id="PTHR47505">
    <property type="entry name" value="DNA UTILIZATION PROTEIN YHGH"/>
    <property type="match status" value="1"/>
</dbReference>
<dbReference type="EMBL" id="QWKP01000205">
    <property type="protein sequence ID" value="RHA39395.1"/>
    <property type="molecule type" value="Genomic_DNA"/>
</dbReference>